<organism evidence="1 2">
    <name type="scientific">Acidaminococcus fermentans</name>
    <dbReference type="NCBI Taxonomy" id="905"/>
    <lineage>
        <taxon>Bacteria</taxon>
        <taxon>Bacillati</taxon>
        <taxon>Bacillota</taxon>
        <taxon>Negativicutes</taxon>
        <taxon>Acidaminococcales</taxon>
        <taxon>Acidaminococcaceae</taxon>
        <taxon>Acidaminococcus</taxon>
    </lineage>
</organism>
<gene>
    <name evidence="1" type="ORF">SAMN05216495_10465</name>
</gene>
<accession>A0A1H2VKB0</accession>
<dbReference type="EMBL" id="FNOP01000004">
    <property type="protein sequence ID" value="SDW68319.1"/>
    <property type="molecule type" value="Genomic_DNA"/>
</dbReference>
<protein>
    <submittedName>
        <fullName evidence="1">Uncharacterized conserved protein, DUF1015 family</fullName>
    </submittedName>
</protein>
<comment type="caution">
    <text evidence="1">The sequence shown here is derived from an EMBL/GenBank/DDBJ whole genome shotgun (WGS) entry which is preliminary data.</text>
</comment>
<sequence>MAEIRPFAALRPVPELVSQIAELPYDVMSTQEARDILKKDPLSFVRVSRAEADLPEGIAESDPRVYAKARENLEDYMAKGQMKQDPQPCYYIYRQQMGAYIQIGLVAAASLKEYKEGIIKRHELTRQVKETDRVNHIMATKAQTGPVFLAYRSKGLLTAFLLEYMGSHTPAYNFVGDDKIRHTLYVISEPLKVKEVTRLFQQVPELYIADGHHRCAAALRVAEELAKRPNQTGKEEYNYVLSVIFPSNMLHILPYNRIVRDLGELSEEKFLEMVQENFLLEKDDRPVEPQAPHTFGMYISGQWYRLTAKPDTYSTDDPIHSLDVSILQDNLLAPVLGIDDPRTDPRIDFVGGVRGLSALEDAVDGEDATVAFSLYPTSMDQLMTVADKGLVMPPKSTWFEPKLRDALTVHMIGDEQDGKNL</sequence>
<dbReference type="AlphaFoldDB" id="A0A1H2VKB0"/>
<dbReference type="InterPro" id="IPR008323">
    <property type="entry name" value="UCP033563"/>
</dbReference>
<evidence type="ECO:0000313" key="1">
    <source>
        <dbReference type="EMBL" id="SDW68319.1"/>
    </source>
</evidence>
<dbReference type="Pfam" id="PF06245">
    <property type="entry name" value="DUF1015"/>
    <property type="match status" value="1"/>
</dbReference>
<name>A0A1H2VKB0_ACIFE</name>
<reference evidence="1 2" key="1">
    <citation type="submission" date="2016-10" db="EMBL/GenBank/DDBJ databases">
        <authorList>
            <person name="Varghese N."/>
            <person name="Submissions S."/>
        </authorList>
    </citation>
    <scope>NUCLEOTIDE SEQUENCE [LARGE SCALE GENOMIC DNA]</scope>
    <source>
        <strain evidence="1 2">WCC6</strain>
    </source>
</reference>
<dbReference type="Proteomes" id="UP000182379">
    <property type="component" value="Unassembled WGS sequence"/>
</dbReference>
<dbReference type="RefSeq" id="WP_074705164.1">
    <property type="nucleotide sequence ID" value="NZ_CBCSNF010000001.1"/>
</dbReference>
<evidence type="ECO:0000313" key="2">
    <source>
        <dbReference type="Proteomes" id="UP000182379"/>
    </source>
</evidence>
<proteinExistence type="predicted"/>
<dbReference type="PANTHER" id="PTHR36454:SF1">
    <property type="entry name" value="DUF1015 DOMAIN-CONTAINING PROTEIN"/>
    <property type="match status" value="1"/>
</dbReference>
<dbReference type="PANTHER" id="PTHR36454">
    <property type="entry name" value="LMO2823 PROTEIN"/>
    <property type="match status" value="1"/>
</dbReference>
<dbReference type="PIRSF" id="PIRSF033563">
    <property type="entry name" value="UCP033563"/>
    <property type="match status" value="1"/>
</dbReference>